<accession>A0A934RIS3</accession>
<evidence type="ECO:0000313" key="2">
    <source>
        <dbReference type="Proteomes" id="UP000658278"/>
    </source>
</evidence>
<keyword evidence="2" id="KW-1185">Reference proteome</keyword>
<sequence length="114" mass="13149">MKKLLLRGVVILVALAGVLALLLITSHKKALRVEREALTPCLSSAMHYDRIERLSALDPWTSLFPHWTITHSERPTQMHYETPSITVDIFGRVVDWRSKEVLMMLVEKGYKDDY</sequence>
<proteinExistence type="predicted"/>
<evidence type="ECO:0000313" key="1">
    <source>
        <dbReference type="EMBL" id="MBK1829035.1"/>
    </source>
</evidence>
<dbReference type="AlphaFoldDB" id="A0A934RIS3"/>
<name>A0A934RIS3_9BACT</name>
<organism evidence="1 2">
    <name type="scientific">Haloferula rosea</name>
    <dbReference type="NCBI Taxonomy" id="490093"/>
    <lineage>
        <taxon>Bacteria</taxon>
        <taxon>Pseudomonadati</taxon>
        <taxon>Verrucomicrobiota</taxon>
        <taxon>Verrucomicrobiia</taxon>
        <taxon>Verrucomicrobiales</taxon>
        <taxon>Verrucomicrobiaceae</taxon>
        <taxon>Haloferula</taxon>
    </lineage>
</organism>
<dbReference type="EMBL" id="JAENII010000027">
    <property type="protein sequence ID" value="MBK1829035.1"/>
    <property type="molecule type" value="Genomic_DNA"/>
</dbReference>
<protein>
    <submittedName>
        <fullName evidence="1">Uncharacterized protein</fullName>
    </submittedName>
</protein>
<comment type="caution">
    <text evidence="1">The sequence shown here is derived from an EMBL/GenBank/DDBJ whole genome shotgun (WGS) entry which is preliminary data.</text>
</comment>
<dbReference type="RefSeq" id="WP_200283505.1">
    <property type="nucleotide sequence ID" value="NZ_JAENII010000027.1"/>
</dbReference>
<dbReference type="Proteomes" id="UP000658278">
    <property type="component" value="Unassembled WGS sequence"/>
</dbReference>
<reference evidence="1" key="1">
    <citation type="submission" date="2021-01" db="EMBL/GenBank/DDBJ databases">
        <title>Modified the classification status of verrucomicrobia.</title>
        <authorList>
            <person name="Feng X."/>
        </authorList>
    </citation>
    <scope>NUCLEOTIDE SEQUENCE</scope>
    <source>
        <strain evidence="1">KCTC 22201</strain>
    </source>
</reference>
<gene>
    <name evidence="1" type="ORF">JIN81_18510</name>
</gene>